<name>A0AA36MX41_9DINO</name>
<dbReference type="Gene3D" id="2.130.10.30">
    <property type="entry name" value="Regulator of chromosome condensation 1/beta-lactamase-inhibitor protein II"/>
    <property type="match status" value="2"/>
</dbReference>
<evidence type="ECO:0000313" key="2">
    <source>
        <dbReference type="Proteomes" id="UP001178507"/>
    </source>
</evidence>
<dbReference type="AlphaFoldDB" id="A0AA36MX41"/>
<accession>A0AA36MX41</accession>
<comment type="caution">
    <text evidence="1">The sequence shown here is derived from an EMBL/GenBank/DDBJ whole genome shotgun (WGS) entry which is preliminary data.</text>
</comment>
<gene>
    <name evidence="1" type="ORF">EVOR1521_LOCUS15233</name>
</gene>
<evidence type="ECO:0008006" key="3">
    <source>
        <dbReference type="Google" id="ProtNLM"/>
    </source>
</evidence>
<dbReference type="Proteomes" id="UP001178507">
    <property type="component" value="Unassembled WGS sequence"/>
</dbReference>
<protein>
    <recommendedName>
        <fullName evidence="3">Ubiquitin-like domain-containing protein</fullName>
    </recommendedName>
</protein>
<proteinExistence type="predicted"/>
<organism evidence="1 2">
    <name type="scientific">Effrenium voratum</name>
    <dbReference type="NCBI Taxonomy" id="2562239"/>
    <lineage>
        <taxon>Eukaryota</taxon>
        <taxon>Sar</taxon>
        <taxon>Alveolata</taxon>
        <taxon>Dinophyceae</taxon>
        <taxon>Suessiales</taxon>
        <taxon>Symbiodiniaceae</taxon>
        <taxon>Effrenium</taxon>
    </lineage>
</organism>
<reference evidence="1" key="1">
    <citation type="submission" date="2023-08" db="EMBL/GenBank/DDBJ databases">
        <authorList>
            <person name="Chen Y."/>
            <person name="Shah S."/>
            <person name="Dougan E. K."/>
            <person name="Thang M."/>
            <person name="Chan C."/>
        </authorList>
    </citation>
    <scope>NUCLEOTIDE SEQUENCE</scope>
</reference>
<evidence type="ECO:0000313" key="1">
    <source>
        <dbReference type="EMBL" id="CAJ1389659.1"/>
    </source>
</evidence>
<dbReference type="InterPro" id="IPR009091">
    <property type="entry name" value="RCC1/BLIP-II"/>
</dbReference>
<dbReference type="SUPFAM" id="SSF50985">
    <property type="entry name" value="RCC1/BLIP-II"/>
    <property type="match status" value="1"/>
</dbReference>
<keyword evidence="2" id="KW-1185">Reference proteome</keyword>
<dbReference type="PANTHER" id="PTHR45982">
    <property type="entry name" value="REGULATOR OF CHROMOSOME CONDENSATION"/>
    <property type="match status" value="1"/>
</dbReference>
<dbReference type="InterPro" id="IPR051553">
    <property type="entry name" value="Ran_GTPase-activating"/>
</dbReference>
<dbReference type="EMBL" id="CAUJNA010001913">
    <property type="protein sequence ID" value="CAJ1389659.1"/>
    <property type="molecule type" value="Genomic_DNA"/>
</dbReference>
<sequence>MATVLVLSVSGDELLGPTYFEAPPRTSELRHQLQVSLQPGPSQEIVLHRDGTILSDSKKLEGGTAENPLVLSMVMTPKTFQAVFWGAAPLGKEVSNQLGQGIQEVASTKLAFAALTTSGSVITWGSSDDGGNSEGVAGLDEGVLQVVGNGRAFVALKTGGKLVVWGNAEAGGKPPPEVCDQLRSGVVSVARTQEAFAALKENGEVVTWGNPAYGGDSSSAAGSLENIVSVVGTWGERDAAFAALTASGGVVTWGHADTGDMGSSAEKLHSGVKSICASGCSFAALKETGEVVCWGDPERGGEPVVFFSEKDEGSTYSVQGELAAGVVSIVASDDVFVALKEGGKVVAWGMGADGAHLKEEVAKELESDVVSVSPNKAAFAALKPGGRVVTWGVGVYGGDSSSVAEQLQSGVVKIPFFSLPIITFAAVKEEGSLVVWGGFDDSLTEYAPHDELQSGVVDVVGCCGSYVALKYASVTPD</sequence>
<dbReference type="PANTHER" id="PTHR45982:SF1">
    <property type="entry name" value="REGULATOR OF CHROMOSOME CONDENSATION"/>
    <property type="match status" value="1"/>
</dbReference>